<comment type="similarity">
    <text evidence="1">Belongs to the LysR transcriptional regulatory family.</text>
</comment>
<protein>
    <submittedName>
        <fullName evidence="7">LysR family transcriptional regulator</fullName>
    </submittedName>
</protein>
<proteinExistence type="inferred from homology"/>
<dbReference type="Proteomes" id="UP001056648">
    <property type="component" value="Chromosome 1"/>
</dbReference>
<evidence type="ECO:0000256" key="5">
    <source>
        <dbReference type="SAM" id="MobiDB-lite"/>
    </source>
</evidence>
<dbReference type="InterPro" id="IPR036390">
    <property type="entry name" value="WH_DNA-bd_sf"/>
</dbReference>
<dbReference type="RefSeq" id="WP_252252111.1">
    <property type="nucleotide sequence ID" value="NZ_CP098735.1"/>
</dbReference>
<dbReference type="InterPro" id="IPR005119">
    <property type="entry name" value="LysR_subst-bd"/>
</dbReference>
<dbReference type="EMBL" id="CP098735">
    <property type="protein sequence ID" value="USE77940.1"/>
    <property type="molecule type" value="Genomic_DNA"/>
</dbReference>
<feature type="domain" description="HTH lysR-type" evidence="6">
    <location>
        <begin position="10"/>
        <end position="65"/>
    </location>
</feature>
<reference evidence="7" key="1">
    <citation type="submission" date="2022-06" db="EMBL/GenBank/DDBJ databases">
        <title>Complete genome sequence and characterization of Cupriavidus gilardii QJ1 isolated from contaminating cells.</title>
        <authorList>
            <person name="Qi J."/>
        </authorList>
    </citation>
    <scope>NUCLEOTIDE SEQUENCE</scope>
    <source>
        <strain evidence="7">QJ1</strain>
    </source>
</reference>
<dbReference type="Pfam" id="PF03466">
    <property type="entry name" value="LysR_substrate"/>
    <property type="match status" value="1"/>
</dbReference>
<dbReference type="Gene3D" id="1.10.10.10">
    <property type="entry name" value="Winged helix-like DNA-binding domain superfamily/Winged helix DNA-binding domain"/>
    <property type="match status" value="1"/>
</dbReference>
<dbReference type="CDD" id="cd08422">
    <property type="entry name" value="PBP2_CrgA_like"/>
    <property type="match status" value="1"/>
</dbReference>
<feature type="region of interest" description="Disordered" evidence="5">
    <location>
        <begin position="308"/>
        <end position="335"/>
    </location>
</feature>
<evidence type="ECO:0000256" key="3">
    <source>
        <dbReference type="ARBA" id="ARBA00023125"/>
    </source>
</evidence>
<feature type="compositionally biased region" description="Low complexity" evidence="5">
    <location>
        <begin position="318"/>
        <end position="335"/>
    </location>
</feature>
<evidence type="ECO:0000256" key="2">
    <source>
        <dbReference type="ARBA" id="ARBA00023015"/>
    </source>
</evidence>
<keyword evidence="4" id="KW-0804">Transcription</keyword>
<dbReference type="InterPro" id="IPR058163">
    <property type="entry name" value="LysR-type_TF_proteobact-type"/>
</dbReference>
<dbReference type="SUPFAM" id="SSF46785">
    <property type="entry name" value="Winged helix' DNA-binding domain"/>
    <property type="match status" value="1"/>
</dbReference>
<gene>
    <name evidence="7" type="ORF">NDR89_02510</name>
</gene>
<keyword evidence="3" id="KW-0238">DNA-binding</keyword>
<dbReference type="InterPro" id="IPR036388">
    <property type="entry name" value="WH-like_DNA-bd_sf"/>
</dbReference>
<dbReference type="PROSITE" id="PS50931">
    <property type="entry name" value="HTH_LYSR"/>
    <property type="match status" value="1"/>
</dbReference>
<evidence type="ECO:0000259" key="6">
    <source>
        <dbReference type="PROSITE" id="PS50931"/>
    </source>
</evidence>
<dbReference type="PANTHER" id="PTHR30537">
    <property type="entry name" value="HTH-TYPE TRANSCRIPTIONAL REGULATOR"/>
    <property type="match status" value="1"/>
</dbReference>
<organism evidence="7 8">
    <name type="scientific">Cupriavidus gilardii</name>
    <dbReference type="NCBI Taxonomy" id="82541"/>
    <lineage>
        <taxon>Bacteria</taxon>
        <taxon>Pseudomonadati</taxon>
        <taxon>Pseudomonadota</taxon>
        <taxon>Betaproteobacteria</taxon>
        <taxon>Burkholderiales</taxon>
        <taxon>Burkholderiaceae</taxon>
        <taxon>Cupriavidus</taxon>
    </lineage>
</organism>
<evidence type="ECO:0000256" key="1">
    <source>
        <dbReference type="ARBA" id="ARBA00009437"/>
    </source>
</evidence>
<dbReference type="PANTHER" id="PTHR30537:SF5">
    <property type="entry name" value="HTH-TYPE TRANSCRIPTIONAL ACTIVATOR TTDR-RELATED"/>
    <property type="match status" value="1"/>
</dbReference>
<dbReference type="Gene3D" id="3.40.190.290">
    <property type="match status" value="1"/>
</dbReference>
<keyword evidence="2" id="KW-0805">Transcription regulation</keyword>
<accession>A0ABY4VT65</accession>
<dbReference type="SUPFAM" id="SSF53850">
    <property type="entry name" value="Periplasmic binding protein-like II"/>
    <property type="match status" value="1"/>
</dbReference>
<evidence type="ECO:0000313" key="8">
    <source>
        <dbReference type="Proteomes" id="UP001056648"/>
    </source>
</evidence>
<evidence type="ECO:0000313" key="7">
    <source>
        <dbReference type="EMBL" id="USE77940.1"/>
    </source>
</evidence>
<sequence length="335" mass="36861">MHQNTLIALLPDLAVFARVVETGNFSLAARQLGSTPSTVSRQIKRLEEALATRLLERSTRKVRVTEAGEQVARFCRDMVGAAAGAVDAAGQLDGSPQGRVTLSAPVAYAKTVLHPLIPAFLRQYEQIDVHLRFSDQSVDPLADEVDLVIRLTDDPPPGLAGRRLGTVRWVLCASPRYLAKRGVPAQPRELAEHDCLFLGEVADDNRWRFRRGVETQTVAVRGRYIANHVGARLEGALGHLGIAALPDFAAHAALHSGKLVQVLPDWDFRTRAYQGAVWLLYPPKRVLPPKVRVLIDYLAMRLSTQADTQWGEHEQGRPRAAAAPRRKPANQAASR</sequence>
<name>A0ABY4VT65_9BURK</name>
<evidence type="ECO:0000256" key="4">
    <source>
        <dbReference type="ARBA" id="ARBA00023163"/>
    </source>
</evidence>
<keyword evidence="8" id="KW-1185">Reference proteome</keyword>
<dbReference type="InterPro" id="IPR000847">
    <property type="entry name" value="LysR_HTH_N"/>
</dbReference>
<dbReference type="Pfam" id="PF00126">
    <property type="entry name" value="HTH_1"/>
    <property type="match status" value="1"/>
</dbReference>